<evidence type="ECO:0000259" key="2">
    <source>
        <dbReference type="Pfam" id="PF13546"/>
    </source>
</evidence>
<protein>
    <recommendedName>
        <fullName evidence="2">Transposase IS701-like DDE domain-containing protein</fullName>
    </recommendedName>
</protein>
<dbReference type="Pfam" id="PF13546">
    <property type="entry name" value="DDE_5"/>
    <property type="match status" value="1"/>
</dbReference>
<dbReference type="AlphaFoldDB" id="S5UCR0"/>
<feature type="compositionally biased region" description="Pro residues" evidence="1">
    <location>
        <begin position="258"/>
        <end position="270"/>
    </location>
</feature>
<feature type="region of interest" description="Disordered" evidence="1">
    <location>
        <begin position="258"/>
        <end position="278"/>
    </location>
</feature>
<proteinExistence type="predicted"/>
<name>S5UCR0_9BACT</name>
<sequence>MTDPRVLRVQAAGVLSRFRTDVYACLSRRADALFELTEAALCADGPVKALVDLTLVPAHRRGHGAMYDGFNQGRIEIGRLRKMLAGLPLPRFANRQIVLAVDVSPWLRSDAACSPDRLFCHVYGRAKSASQLIPGWPYLFVAVLEPGRSSWTQLLDAVRLGPADDATALTAKQLRDVVQRLIDCGQHHASDPAILIVCGTGYDVTRLAFVLADLPVQLLGRIRADRVMLLPVPARLPGATGRPPRHGGVFALNDPASWPTPPATAKPKPPAGIGCTPG</sequence>
<evidence type="ECO:0000256" key="1">
    <source>
        <dbReference type="SAM" id="MobiDB-lite"/>
    </source>
</evidence>
<evidence type="ECO:0000313" key="3">
    <source>
        <dbReference type="EMBL" id="AGS49707.1"/>
    </source>
</evidence>
<dbReference type="InterPro" id="IPR038721">
    <property type="entry name" value="IS701-like_DDE_dom"/>
</dbReference>
<dbReference type="EMBL" id="KF264553">
    <property type="protein sequence ID" value="AGS49707.1"/>
    <property type="molecule type" value="Genomic_DNA"/>
</dbReference>
<organism evidence="3">
    <name type="scientific">uncultured bacterium esnapd14</name>
    <dbReference type="NCBI Taxonomy" id="1366594"/>
    <lineage>
        <taxon>Bacteria</taxon>
        <taxon>environmental samples</taxon>
    </lineage>
</organism>
<feature type="domain" description="Transposase IS701-like DDE" evidence="2">
    <location>
        <begin position="22"/>
        <end position="265"/>
    </location>
</feature>
<reference evidence="3" key="1">
    <citation type="journal article" date="2013" name="Proc. Natl. Acad. Sci. U.S.A.">
        <title>Mapping gene clusters within arrayed metagenomic libraries to expand the structural diversity of biomedically relevant natural products.</title>
        <authorList>
            <person name="Owen J.G."/>
            <person name="Reddy B.V."/>
            <person name="Ternei M.A."/>
            <person name="Charlop-Powers Z."/>
            <person name="Calle P.Y."/>
            <person name="Kim J.H."/>
            <person name="Brady S.F."/>
        </authorList>
    </citation>
    <scope>NUCLEOTIDE SEQUENCE</scope>
</reference>
<accession>S5UCR0</accession>